<keyword evidence="8" id="KW-1185">Reference proteome</keyword>
<keyword evidence="2 7" id="KW-0067">ATP-binding</keyword>
<evidence type="ECO:0000256" key="2">
    <source>
        <dbReference type="ARBA" id="ARBA00022806"/>
    </source>
</evidence>
<protein>
    <submittedName>
        <fullName evidence="7">DEAD/DEAH box helicase</fullName>
    </submittedName>
</protein>
<evidence type="ECO:0000259" key="4">
    <source>
        <dbReference type="PROSITE" id="PS50966"/>
    </source>
</evidence>
<gene>
    <name evidence="7" type="ORF">J5O05_20605</name>
</gene>
<keyword evidence="1" id="KW-0378">Hydrolase</keyword>
<accession>A0A975HPF1</accession>
<dbReference type="Pfam" id="PF00271">
    <property type="entry name" value="Helicase_C"/>
    <property type="match status" value="1"/>
</dbReference>
<dbReference type="CDD" id="cd18012">
    <property type="entry name" value="DEXQc_arch_SWI2_SNF2"/>
    <property type="match status" value="1"/>
</dbReference>
<keyword evidence="3" id="KW-0863">Zinc-finger</keyword>
<feature type="domain" description="SWIM-type" evidence="4">
    <location>
        <begin position="81"/>
        <end position="115"/>
    </location>
</feature>
<evidence type="ECO:0000313" key="8">
    <source>
        <dbReference type="Proteomes" id="UP000664904"/>
    </source>
</evidence>
<dbReference type="InterPro" id="IPR007527">
    <property type="entry name" value="Znf_SWIM"/>
</dbReference>
<reference evidence="7" key="1">
    <citation type="submission" date="2021-03" db="EMBL/GenBank/DDBJ databases">
        <title>Complete Genome of Pseudoalteromonas xiamenensis STKMTI.2, a new potential marine bacterium producing anti-Vibrio compounds.</title>
        <authorList>
            <person name="Handayani D.P."/>
            <person name="Isnansetyo A."/>
            <person name="Istiqomah I."/>
            <person name="Jumina J."/>
        </authorList>
    </citation>
    <scope>NUCLEOTIDE SEQUENCE</scope>
    <source>
        <strain evidence="7">STKMTI.2</strain>
        <plasmid evidence="7">unnamed5</plasmid>
    </source>
</reference>
<dbReference type="Pfam" id="PF00176">
    <property type="entry name" value="SNF2-rel_dom"/>
    <property type="match status" value="1"/>
</dbReference>
<dbReference type="GO" id="GO:0016787">
    <property type="term" value="F:hydrolase activity"/>
    <property type="evidence" value="ECO:0007669"/>
    <property type="project" value="UniProtKB-KW"/>
</dbReference>
<keyword evidence="3" id="KW-0479">Metal-binding</keyword>
<dbReference type="Proteomes" id="UP000664904">
    <property type="component" value="Plasmid unnamed5"/>
</dbReference>
<dbReference type="InterPro" id="IPR000330">
    <property type="entry name" value="SNF2_N"/>
</dbReference>
<evidence type="ECO:0000313" key="7">
    <source>
        <dbReference type="EMBL" id="QTH73195.1"/>
    </source>
</evidence>
<evidence type="ECO:0000256" key="3">
    <source>
        <dbReference type="PROSITE-ProRule" id="PRU00325"/>
    </source>
</evidence>
<sequence>MSSQLSKEQLFALFAEIKEEQAQQFPLSERFLKQFFNAALLTKAKEYLNDGQISFLEHSSSFSTIDAQILGNHGNTFTQHIRIRMVKGEPSVEAQCTCSRNSKCRHIAAVLLKLKIDNSGGFGEEFLVNDWLNELETISLNNTIIEDQVLLFILEAKGKELVLQPKMSPYRPDGHYPLGRALTEQQLNSQVVPKGLLESDFRLLSWVRSQNTPGNLIISGEWGVHALMQMARTKRLFFSSSRNPVTVSQAKKLDLNWQASKSDWQLAFTLGSEHAWQLVQTEPPMYLDTQLSQIGYVQTALSGKQLAHMMNMPAIPDARLEQVVSRFQSILGPQIVPAPKHLKKSSSIVKATDPLAPTLMLDVSDDEQLVMTLSVAKAKQVLKDDLQAKLSKSAAQLKSFGLVLSDPEKWLFTLPLTGYTASHWFEYEVKPQLIQLGWSILGSGPEYKVNTPKVTLELKRDSHHHILGKVRFDGQLISLHWDKSAELEANQFANKFHYVSLGDKIYAIAMEAYSALLELQDRFSYYASSSQFKFPLSFARSLMNYSAVNPDCKDKALQRYLEELNTPQSAEQVVQNLGEQTFKLRDYQQQGLHWLSFLNRHKLGGILADDMGLGKTLQVIAYFISQHNILTTKPSLIVCPTSLVGNWQSEFARFAPHLPLLTIHGSQREKYFPELAKARFILTTYPLLKRDLTHYKGLDFDSIVLDEAQYIKNESAQISKCVKQLSAGFKLCLSGTPVENNLLELKSLLDFVMPDVLGTKQQFKQYFQLPIERDNDRERASELKQLLAPFILRRTKADVVKELPSKTELVKELEFSTAQSALYQAVLSNLELKLLDLFREQGVERSKLAFLDALLKLRQICCHPSLVDANSTALSAKFEWLGHHLPIMLAEGRKVIIFSQFTSVLDLIAAQCTKQGIRFAMLTGQTRHRDKVISEFTQGHSDVFLISLKAGGTGLNLTQADTVIHFDPWWNPAVEAQATDRAYRIGQDKPVFVYKLIMNNSIEQKVYQMQKDKQALVDALFEDKSISLSKFDEKQMLELLK</sequence>
<dbReference type="PROSITE" id="PS51194">
    <property type="entry name" value="HELICASE_CTER"/>
    <property type="match status" value="1"/>
</dbReference>
<geneLocation type="plasmid" evidence="7 8">
    <name>unnamed5</name>
</geneLocation>
<dbReference type="InterPro" id="IPR038718">
    <property type="entry name" value="SNF2-like_sf"/>
</dbReference>
<dbReference type="SMART" id="SM00490">
    <property type="entry name" value="HELICc"/>
    <property type="match status" value="1"/>
</dbReference>
<keyword evidence="2 7" id="KW-0547">Nucleotide-binding</keyword>
<dbReference type="InterPro" id="IPR027417">
    <property type="entry name" value="P-loop_NTPase"/>
</dbReference>
<keyword evidence="7" id="KW-0614">Plasmid</keyword>
<dbReference type="Pfam" id="PF04434">
    <property type="entry name" value="SWIM"/>
    <property type="match status" value="1"/>
</dbReference>
<feature type="domain" description="Helicase C-terminal" evidence="6">
    <location>
        <begin position="880"/>
        <end position="1025"/>
    </location>
</feature>
<dbReference type="KEGG" id="pxi:J5O05_20605"/>
<dbReference type="InterPro" id="IPR014001">
    <property type="entry name" value="Helicase_ATP-bd"/>
</dbReference>
<dbReference type="Gene3D" id="3.40.50.300">
    <property type="entry name" value="P-loop containing nucleotide triphosphate hydrolases"/>
    <property type="match status" value="1"/>
</dbReference>
<evidence type="ECO:0000256" key="1">
    <source>
        <dbReference type="ARBA" id="ARBA00022801"/>
    </source>
</evidence>
<dbReference type="EMBL" id="CP072135">
    <property type="protein sequence ID" value="QTH73195.1"/>
    <property type="molecule type" value="Genomic_DNA"/>
</dbReference>
<dbReference type="PROSITE" id="PS50966">
    <property type="entry name" value="ZF_SWIM"/>
    <property type="match status" value="1"/>
</dbReference>
<dbReference type="InterPro" id="IPR001650">
    <property type="entry name" value="Helicase_C-like"/>
</dbReference>
<evidence type="ECO:0000259" key="5">
    <source>
        <dbReference type="PROSITE" id="PS51192"/>
    </source>
</evidence>
<keyword evidence="3" id="KW-0862">Zinc</keyword>
<dbReference type="InterPro" id="IPR049730">
    <property type="entry name" value="SNF2/RAD54-like_C"/>
</dbReference>
<feature type="domain" description="Helicase ATP-binding" evidence="5">
    <location>
        <begin position="596"/>
        <end position="755"/>
    </location>
</feature>
<dbReference type="AlphaFoldDB" id="A0A975HPF1"/>
<dbReference type="SMART" id="SM00487">
    <property type="entry name" value="DEXDc"/>
    <property type="match status" value="1"/>
</dbReference>
<dbReference type="GO" id="GO:0008270">
    <property type="term" value="F:zinc ion binding"/>
    <property type="evidence" value="ECO:0007669"/>
    <property type="project" value="UniProtKB-KW"/>
</dbReference>
<dbReference type="SUPFAM" id="SSF52540">
    <property type="entry name" value="P-loop containing nucleoside triphosphate hydrolases"/>
    <property type="match status" value="2"/>
</dbReference>
<dbReference type="GO" id="GO:0005524">
    <property type="term" value="F:ATP binding"/>
    <property type="evidence" value="ECO:0007669"/>
    <property type="project" value="InterPro"/>
</dbReference>
<name>A0A975HPF1_9GAMM</name>
<dbReference type="CDD" id="cd18793">
    <property type="entry name" value="SF2_C_SNF"/>
    <property type="match status" value="1"/>
</dbReference>
<dbReference type="PROSITE" id="PS51192">
    <property type="entry name" value="HELICASE_ATP_BIND_1"/>
    <property type="match status" value="1"/>
</dbReference>
<dbReference type="RefSeq" id="WP_208844814.1">
    <property type="nucleotide sequence ID" value="NZ_CP072135.1"/>
</dbReference>
<organism evidence="7 8">
    <name type="scientific">Pseudoalteromonas xiamenensis</name>
    <dbReference type="NCBI Taxonomy" id="882626"/>
    <lineage>
        <taxon>Bacteria</taxon>
        <taxon>Pseudomonadati</taxon>
        <taxon>Pseudomonadota</taxon>
        <taxon>Gammaproteobacteria</taxon>
        <taxon>Alteromonadales</taxon>
        <taxon>Pseudoalteromonadaceae</taxon>
        <taxon>Pseudoalteromonas</taxon>
    </lineage>
</organism>
<dbReference type="Gene3D" id="3.40.50.10810">
    <property type="entry name" value="Tandem AAA-ATPase domain"/>
    <property type="match status" value="1"/>
</dbReference>
<evidence type="ECO:0000259" key="6">
    <source>
        <dbReference type="PROSITE" id="PS51194"/>
    </source>
</evidence>
<keyword evidence="2 7" id="KW-0347">Helicase</keyword>
<dbReference type="GO" id="GO:0004386">
    <property type="term" value="F:helicase activity"/>
    <property type="evidence" value="ECO:0007669"/>
    <property type="project" value="UniProtKB-KW"/>
</dbReference>
<dbReference type="PANTHER" id="PTHR10799">
    <property type="entry name" value="SNF2/RAD54 HELICASE FAMILY"/>
    <property type="match status" value="1"/>
</dbReference>
<proteinExistence type="predicted"/>